<evidence type="ECO:0000256" key="2">
    <source>
        <dbReference type="SAM" id="SignalP"/>
    </source>
</evidence>
<accession>A0A7X1J5A2</accession>
<dbReference type="EMBL" id="JACMSF010000025">
    <property type="protein sequence ID" value="MBC2904424.1"/>
    <property type="molecule type" value="Genomic_DNA"/>
</dbReference>
<comment type="caution">
    <text evidence="3">The sequence shown here is derived from an EMBL/GenBank/DDBJ whole genome shotgun (WGS) entry which is preliminary data.</text>
</comment>
<feature type="region of interest" description="Disordered" evidence="1">
    <location>
        <begin position="21"/>
        <end position="53"/>
    </location>
</feature>
<feature type="signal peptide" evidence="2">
    <location>
        <begin position="1"/>
        <end position="21"/>
    </location>
</feature>
<organism evidence="3 4">
    <name type="scientific">Streptomyces cupreus</name>
    <dbReference type="NCBI Taxonomy" id="2759956"/>
    <lineage>
        <taxon>Bacteria</taxon>
        <taxon>Bacillati</taxon>
        <taxon>Actinomycetota</taxon>
        <taxon>Actinomycetes</taxon>
        <taxon>Kitasatosporales</taxon>
        <taxon>Streptomycetaceae</taxon>
        <taxon>Streptomyces</taxon>
    </lineage>
</organism>
<dbReference type="RefSeq" id="WP_186284292.1">
    <property type="nucleotide sequence ID" value="NZ_JACMSF010000025.1"/>
</dbReference>
<name>A0A7X1J5A2_9ACTN</name>
<feature type="chain" id="PRO_5031300394" description="DUF732 domain-containing protein" evidence="2">
    <location>
        <begin position="22"/>
        <end position="135"/>
    </location>
</feature>
<reference evidence="3 4" key="1">
    <citation type="submission" date="2020-08" db="EMBL/GenBank/DDBJ databases">
        <title>Streptomyces sp. PSKA01 genome sequencing and assembly.</title>
        <authorList>
            <person name="Mandal S."/>
            <person name="Maiti P.K."/>
            <person name="Das P."/>
        </authorList>
    </citation>
    <scope>NUCLEOTIDE SEQUENCE [LARGE SCALE GENOMIC DNA]</scope>
    <source>
        <strain evidence="3 4">PSKA01</strain>
    </source>
</reference>
<dbReference type="Proteomes" id="UP000584670">
    <property type="component" value="Unassembled WGS sequence"/>
</dbReference>
<dbReference type="PROSITE" id="PS51257">
    <property type="entry name" value="PROKAR_LIPOPROTEIN"/>
    <property type="match status" value="1"/>
</dbReference>
<evidence type="ECO:0000313" key="4">
    <source>
        <dbReference type="Proteomes" id="UP000584670"/>
    </source>
</evidence>
<dbReference type="AlphaFoldDB" id="A0A7X1J5A2"/>
<evidence type="ECO:0008006" key="5">
    <source>
        <dbReference type="Google" id="ProtNLM"/>
    </source>
</evidence>
<evidence type="ECO:0000313" key="3">
    <source>
        <dbReference type="EMBL" id="MBC2904424.1"/>
    </source>
</evidence>
<keyword evidence="2" id="KW-0732">Signal</keyword>
<keyword evidence="4" id="KW-1185">Reference proteome</keyword>
<gene>
    <name evidence="3" type="ORF">H4N64_22990</name>
</gene>
<protein>
    <recommendedName>
        <fullName evidence="5">DUF732 domain-containing protein</fullName>
    </recommendedName>
</protein>
<evidence type="ECO:0000256" key="1">
    <source>
        <dbReference type="SAM" id="MobiDB-lite"/>
    </source>
</evidence>
<proteinExistence type="predicted"/>
<sequence length="135" mass="13999">MRIRTAAVTAVALTFALTACSSDTDQPSSEPEAGASEVSQKDTDDALAAAGIPPAPTGADRQALLDALASAAPDVVRYEDEAIDAARNQCSAINGDAGMLDYLAAQRFTYKDVTTTQEQAAKINEALKSSGFCKI</sequence>